<evidence type="ECO:0000313" key="5">
    <source>
        <dbReference type="Proteomes" id="UP001159042"/>
    </source>
</evidence>
<comment type="subcellular location">
    <subcellularLocation>
        <location evidence="1">Cell membrane</location>
        <topology evidence="1">Multi-pass membrane protein</topology>
    </subcellularLocation>
</comment>
<evidence type="ECO:0000256" key="1">
    <source>
        <dbReference type="ARBA" id="ARBA00004651"/>
    </source>
</evidence>
<dbReference type="EMBL" id="JANEYG010000021">
    <property type="protein sequence ID" value="KAJ8919031.1"/>
    <property type="molecule type" value="Genomic_DNA"/>
</dbReference>
<evidence type="ECO:0000313" key="4">
    <source>
        <dbReference type="EMBL" id="KAJ8919031.1"/>
    </source>
</evidence>
<reference evidence="4 5" key="1">
    <citation type="journal article" date="2023" name="Insect Mol. Biol.">
        <title>Genome sequencing provides insights into the evolution of gene families encoding plant cell wall-degrading enzymes in longhorned beetles.</title>
        <authorList>
            <person name="Shin N.R."/>
            <person name="Okamura Y."/>
            <person name="Kirsch R."/>
            <person name="Pauchet Y."/>
        </authorList>
    </citation>
    <scope>NUCLEOTIDE SEQUENCE [LARGE SCALE GENOMIC DNA]</scope>
    <source>
        <strain evidence="4">EAD_L_NR</strain>
    </source>
</reference>
<accession>A0AAV8VZJ4</accession>
<dbReference type="Proteomes" id="UP001159042">
    <property type="component" value="Unassembled WGS sequence"/>
</dbReference>
<proteinExistence type="predicted"/>
<comment type="caution">
    <text evidence="4">The sequence shown here is derived from an EMBL/GenBank/DDBJ whole genome shotgun (WGS) entry which is preliminary data.</text>
</comment>
<evidence type="ECO:0000256" key="2">
    <source>
        <dbReference type="ARBA" id="ARBA00022448"/>
    </source>
</evidence>
<dbReference type="Pfam" id="PF08403">
    <property type="entry name" value="AA_permease_N"/>
    <property type="match status" value="1"/>
</dbReference>
<keyword evidence="5" id="KW-1185">Reference proteome</keyword>
<keyword evidence="2" id="KW-0813">Transport</keyword>
<name>A0AAV8VZJ4_9CUCU</name>
<dbReference type="InterPro" id="IPR013612">
    <property type="entry name" value="AA_permease_N"/>
</dbReference>
<sequence>MNQKSRHLTREALPRLDNYRNIMSIQAANRPTLDELHNATLPNKRLKFMSIKLDLCRMSPKRLAKLWKIETGRIKSYA</sequence>
<dbReference type="GO" id="GO:0005886">
    <property type="term" value="C:plasma membrane"/>
    <property type="evidence" value="ECO:0007669"/>
    <property type="project" value="UniProtKB-SubCell"/>
</dbReference>
<evidence type="ECO:0000259" key="3">
    <source>
        <dbReference type="Pfam" id="PF08403"/>
    </source>
</evidence>
<organism evidence="4 5">
    <name type="scientific">Exocentrus adspersus</name>
    <dbReference type="NCBI Taxonomy" id="1586481"/>
    <lineage>
        <taxon>Eukaryota</taxon>
        <taxon>Metazoa</taxon>
        <taxon>Ecdysozoa</taxon>
        <taxon>Arthropoda</taxon>
        <taxon>Hexapoda</taxon>
        <taxon>Insecta</taxon>
        <taxon>Pterygota</taxon>
        <taxon>Neoptera</taxon>
        <taxon>Endopterygota</taxon>
        <taxon>Coleoptera</taxon>
        <taxon>Polyphaga</taxon>
        <taxon>Cucujiformia</taxon>
        <taxon>Chrysomeloidea</taxon>
        <taxon>Cerambycidae</taxon>
        <taxon>Lamiinae</taxon>
        <taxon>Acanthocinini</taxon>
        <taxon>Exocentrus</taxon>
    </lineage>
</organism>
<dbReference type="AlphaFoldDB" id="A0AAV8VZJ4"/>
<protein>
    <recommendedName>
        <fullName evidence="3">Amino acid permease N-terminal domain-containing protein</fullName>
    </recommendedName>
</protein>
<gene>
    <name evidence="4" type="ORF">NQ315_016937</name>
</gene>
<feature type="domain" description="Amino acid permease N-terminal" evidence="3">
    <location>
        <begin position="8"/>
        <end position="41"/>
    </location>
</feature>